<organism evidence="1 2">
    <name type="scientific">Podospora fimiseda</name>
    <dbReference type="NCBI Taxonomy" id="252190"/>
    <lineage>
        <taxon>Eukaryota</taxon>
        <taxon>Fungi</taxon>
        <taxon>Dikarya</taxon>
        <taxon>Ascomycota</taxon>
        <taxon>Pezizomycotina</taxon>
        <taxon>Sordariomycetes</taxon>
        <taxon>Sordariomycetidae</taxon>
        <taxon>Sordariales</taxon>
        <taxon>Podosporaceae</taxon>
        <taxon>Podospora</taxon>
    </lineage>
</organism>
<accession>A0AAN7GQ30</accession>
<dbReference type="SUPFAM" id="SSF54695">
    <property type="entry name" value="POZ domain"/>
    <property type="match status" value="1"/>
</dbReference>
<dbReference type="AlphaFoldDB" id="A0AAN7GQ30"/>
<name>A0AAN7GQ30_9PEZI</name>
<evidence type="ECO:0000313" key="1">
    <source>
        <dbReference type="EMBL" id="KAK4224311.1"/>
    </source>
</evidence>
<dbReference type="InterPro" id="IPR011333">
    <property type="entry name" value="SKP1/BTB/POZ_sf"/>
</dbReference>
<dbReference type="EMBL" id="MU865396">
    <property type="protein sequence ID" value="KAK4224311.1"/>
    <property type="molecule type" value="Genomic_DNA"/>
</dbReference>
<reference evidence="1" key="2">
    <citation type="submission" date="2023-05" db="EMBL/GenBank/DDBJ databases">
        <authorList>
            <consortium name="Lawrence Berkeley National Laboratory"/>
            <person name="Steindorff A."/>
            <person name="Hensen N."/>
            <person name="Bonometti L."/>
            <person name="Westerberg I."/>
            <person name="Brannstrom I.O."/>
            <person name="Guillou S."/>
            <person name="Cros-Aarteil S."/>
            <person name="Calhoun S."/>
            <person name="Haridas S."/>
            <person name="Kuo A."/>
            <person name="Mondo S."/>
            <person name="Pangilinan J."/>
            <person name="Riley R."/>
            <person name="Labutti K."/>
            <person name="Andreopoulos B."/>
            <person name="Lipzen A."/>
            <person name="Chen C."/>
            <person name="Yanf M."/>
            <person name="Daum C."/>
            <person name="Ng V."/>
            <person name="Clum A."/>
            <person name="Ohm R."/>
            <person name="Martin F."/>
            <person name="Silar P."/>
            <person name="Natvig D."/>
            <person name="Lalanne C."/>
            <person name="Gautier V."/>
            <person name="Ament-Velasquez S.L."/>
            <person name="Kruys A."/>
            <person name="Hutchinson M.I."/>
            <person name="Powell A.J."/>
            <person name="Barry K."/>
            <person name="Miller A.N."/>
            <person name="Grigoriev I.V."/>
            <person name="Debuchy R."/>
            <person name="Gladieux P."/>
            <person name="Thoren M.H."/>
            <person name="Johannesson H."/>
        </authorList>
    </citation>
    <scope>NUCLEOTIDE SEQUENCE</scope>
    <source>
        <strain evidence="1">CBS 990.96</strain>
    </source>
</reference>
<keyword evidence="2" id="KW-1185">Reference proteome</keyword>
<sequence>MSEVILDTDGDLFLRIGSDLSPDSPVTFRVDPFTLRRTSGVFKSMLFGPWAESKPLDNSPWIVDLPEDEPTAFEALLGIMHNRYKLVPVNMTMDLLFDILVICDKYNMTYVITPWANSWMRDVEAQCKVGETKSPKMAYIAWELGNEVLFAGEVRKFIFESYTMDDHDEGEGGDGGKLFWDGSGEAAGQYDLTGLCHLGPPDLMKRVIELRLSLIQVILGFLQNEIKLRTGPGTGGIPAKHACIEPGYYSAGFRCDDIILGGIWRGILTNEKLNGIDSKNASQVCLSANVLAVEFRGVFKHLYTYGDSHRDCIPAAKFEKFIQNIWGHPQWKDFLRQADKDRMAHQREKIQASL</sequence>
<protein>
    <recommendedName>
        <fullName evidence="3">BTB domain-containing protein</fullName>
    </recommendedName>
</protein>
<gene>
    <name evidence="1" type="ORF">QBC38DRAFT_485686</name>
</gene>
<comment type="caution">
    <text evidence="1">The sequence shown here is derived from an EMBL/GenBank/DDBJ whole genome shotgun (WGS) entry which is preliminary data.</text>
</comment>
<dbReference type="CDD" id="cd18186">
    <property type="entry name" value="BTB_POZ_ZBTB_KLHL-like"/>
    <property type="match status" value="1"/>
</dbReference>
<reference evidence="1" key="1">
    <citation type="journal article" date="2023" name="Mol. Phylogenet. Evol.">
        <title>Genome-scale phylogeny and comparative genomics of the fungal order Sordariales.</title>
        <authorList>
            <person name="Hensen N."/>
            <person name="Bonometti L."/>
            <person name="Westerberg I."/>
            <person name="Brannstrom I.O."/>
            <person name="Guillou S."/>
            <person name="Cros-Aarteil S."/>
            <person name="Calhoun S."/>
            <person name="Haridas S."/>
            <person name="Kuo A."/>
            <person name="Mondo S."/>
            <person name="Pangilinan J."/>
            <person name="Riley R."/>
            <person name="LaButti K."/>
            <person name="Andreopoulos B."/>
            <person name="Lipzen A."/>
            <person name="Chen C."/>
            <person name="Yan M."/>
            <person name="Daum C."/>
            <person name="Ng V."/>
            <person name="Clum A."/>
            <person name="Steindorff A."/>
            <person name="Ohm R.A."/>
            <person name="Martin F."/>
            <person name="Silar P."/>
            <person name="Natvig D.O."/>
            <person name="Lalanne C."/>
            <person name="Gautier V."/>
            <person name="Ament-Velasquez S.L."/>
            <person name="Kruys A."/>
            <person name="Hutchinson M.I."/>
            <person name="Powell A.J."/>
            <person name="Barry K."/>
            <person name="Miller A.N."/>
            <person name="Grigoriev I.V."/>
            <person name="Debuchy R."/>
            <person name="Gladieux P."/>
            <person name="Hiltunen Thoren M."/>
            <person name="Johannesson H."/>
        </authorList>
    </citation>
    <scope>NUCLEOTIDE SEQUENCE</scope>
    <source>
        <strain evidence="1">CBS 990.96</strain>
    </source>
</reference>
<dbReference type="Gene3D" id="3.30.710.10">
    <property type="entry name" value="Potassium Channel Kv1.1, Chain A"/>
    <property type="match status" value="1"/>
</dbReference>
<dbReference type="Proteomes" id="UP001301958">
    <property type="component" value="Unassembled WGS sequence"/>
</dbReference>
<evidence type="ECO:0008006" key="3">
    <source>
        <dbReference type="Google" id="ProtNLM"/>
    </source>
</evidence>
<evidence type="ECO:0000313" key="2">
    <source>
        <dbReference type="Proteomes" id="UP001301958"/>
    </source>
</evidence>
<proteinExistence type="predicted"/>